<dbReference type="AlphaFoldDB" id="A0A397STT0"/>
<accession>A0A397STT0</accession>
<dbReference type="EMBL" id="QKYT01000309">
    <property type="protein sequence ID" value="RIA87415.1"/>
    <property type="molecule type" value="Genomic_DNA"/>
</dbReference>
<keyword evidence="2" id="KW-1185">Reference proteome</keyword>
<gene>
    <name evidence="1" type="ORF">C1645_827787</name>
</gene>
<protein>
    <submittedName>
        <fullName evidence="1">Uncharacterized protein</fullName>
    </submittedName>
</protein>
<comment type="caution">
    <text evidence="1">The sequence shown here is derived from an EMBL/GenBank/DDBJ whole genome shotgun (WGS) entry which is preliminary data.</text>
</comment>
<name>A0A397STT0_9GLOM</name>
<sequence length="85" mass="9822">MVWYAALMLLSSNAKFHIALVSQCWYTNALIMEGNSMQLSKPVILLAISNDEFGTFEYIMKTDFSYLENIHGCYVFTKEQLQQVE</sequence>
<dbReference type="OrthoDB" id="2438468at2759"/>
<evidence type="ECO:0000313" key="1">
    <source>
        <dbReference type="EMBL" id="RIA87415.1"/>
    </source>
</evidence>
<proteinExistence type="predicted"/>
<organism evidence="1 2">
    <name type="scientific">Glomus cerebriforme</name>
    <dbReference type="NCBI Taxonomy" id="658196"/>
    <lineage>
        <taxon>Eukaryota</taxon>
        <taxon>Fungi</taxon>
        <taxon>Fungi incertae sedis</taxon>
        <taxon>Mucoromycota</taxon>
        <taxon>Glomeromycotina</taxon>
        <taxon>Glomeromycetes</taxon>
        <taxon>Glomerales</taxon>
        <taxon>Glomeraceae</taxon>
        <taxon>Glomus</taxon>
    </lineage>
</organism>
<reference evidence="1 2" key="1">
    <citation type="submission" date="2018-06" db="EMBL/GenBank/DDBJ databases">
        <title>Comparative genomics reveals the genomic features of Rhizophagus irregularis, R. cerebriforme, R. diaphanum and Gigaspora rosea, and their symbiotic lifestyle signature.</title>
        <authorList>
            <person name="Morin E."/>
            <person name="San Clemente H."/>
            <person name="Chen E.C.H."/>
            <person name="De La Providencia I."/>
            <person name="Hainaut M."/>
            <person name="Kuo A."/>
            <person name="Kohler A."/>
            <person name="Murat C."/>
            <person name="Tang N."/>
            <person name="Roy S."/>
            <person name="Loubradou J."/>
            <person name="Henrissat B."/>
            <person name="Grigoriev I.V."/>
            <person name="Corradi N."/>
            <person name="Roux C."/>
            <person name="Martin F.M."/>
        </authorList>
    </citation>
    <scope>NUCLEOTIDE SEQUENCE [LARGE SCALE GENOMIC DNA]</scope>
    <source>
        <strain evidence="1 2">DAOM 227022</strain>
    </source>
</reference>
<dbReference type="Proteomes" id="UP000265703">
    <property type="component" value="Unassembled WGS sequence"/>
</dbReference>
<evidence type="ECO:0000313" key="2">
    <source>
        <dbReference type="Proteomes" id="UP000265703"/>
    </source>
</evidence>